<dbReference type="InterPro" id="IPR002539">
    <property type="entry name" value="MaoC-like_dom"/>
</dbReference>
<proteinExistence type="predicted"/>
<dbReference type="InterPro" id="IPR052342">
    <property type="entry name" value="MCH/BMMD"/>
</dbReference>
<gene>
    <name evidence="2" type="ORF">PFI31113_01792</name>
</gene>
<dbReference type="PANTHER" id="PTHR43664:SF1">
    <property type="entry name" value="BETA-METHYLMALYL-COA DEHYDRATASE"/>
    <property type="match status" value="1"/>
</dbReference>
<feature type="domain" description="MaoC-like" evidence="1">
    <location>
        <begin position="20"/>
        <end position="111"/>
    </location>
</feature>
<dbReference type="AlphaFoldDB" id="A0A5E4U4L1"/>
<dbReference type="Pfam" id="PF01575">
    <property type="entry name" value="MaoC_dehydratas"/>
    <property type="match status" value="1"/>
</dbReference>
<dbReference type="PANTHER" id="PTHR43664">
    <property type="entry name" value="MONOAMINE OXIDASE-RELATED"/>
    <property type="match status" value="1"/>
</dbReference>
<dbReference type="Proteomes" id="UP000382577">
    <property type="component" value="Unassembled WGS sequence"/>
</dbReference>
<evidence type="ECO:0000259" key="1">
    <source>
        <dbReference type="Pfam" id="PF01575"/>
    </source>
</evidence>
<evidence type="ECO:0000313" key="3">
    <source>
        <dbReference type="Proteomes" id="UP000382577"/>
    </source>
</evidence>
<reference evidence="2 3" key="1">
    <citation type="submission" date="2019-08" db="EMBL/GenBank/DDBJ databases">
        <authorList>
            <person name="Peeters C."/>
        </authorList>
    </citation>
    <scope>NUCLEOTIDE SEQUENCE [LARGE SCALE GENOMIC DNA]</scope>
    <source>
        <strain evidence="2 3">LMG 31113</strain>
    </source>
</reference>
<organism evidence="2 3">
    <name type="scientific">Pandoraea fibrosis</name>
    <dbReference type="NCBI Taxonomy" id="1891094"/>
    <lineage>
        <taxon>Bacteria</taxon>
        <taxon>Pseudomonadati</taxon>
        <taxon>Pseudomonadota</taxon>
        <taxon>Betaproteobacteria</taxon>
        <taxon>Burkholderiales</taxon>
        <taxon>Burkholderiaceae</taxon>
        <taxon>Pandoraea</taxon>
    </lineage>
</organism>
<evidence type="ECO:0000313" key="2">
    <source>
        <dbReference type="EMBL" id="VVD95050.1"/>
    </source>
</evidence>
<dbReference type="InterPro" id="IPR029069">
    <property type="entry name" value="HotDog_dom_sf"/>
</dbReference>
<dbReference type="CDD" id="cd03441">
    <property type="entry name" value="R_hydratase_like"/>
    <property type="match status" value="1"/>
</dbReference>
<name>A0A5E4U4L1_9BURK</name>
<dbReference type="EMBL" id="CABPRW010000003">
    <property type="protein sequence ID" value="VVD95050.1"/>
    <property type="molecule type" value="Genomic_DNA"/>
</dbReference>
<dbReference type="SUPFAM" id="SSF54637">
    <property type="entry name" value="Thioesterase/thiol ester dehydrase-isomerase"/>
    <property type="match status" value="1"/>
</dbReference>
<sequence>MNPLSSPHMGKIVEVGETFSATHHFSPDSIREFSTLAHDFNPLHLDADYAAADPRFGGLISSGTQQMSYLAALLATHYSKTAQPLGLEFDMKLRRAVHAGDDITVRWTVIDSLWKEKLAGDIVSLDGEAVNQRGETVIAATAKILVCAKPD</sequence>
<accession>A0A5E4U4L1</accession>
<dbReference type="Gene3D" id="3.10.129.10">
    <property type="entry name" value="Hotdog Thioesterase"/>
    <property type="match status" value="1"/>
</dbReference>
<protein>
    <submittedName>
        <fullName evidence="2">Acyl dehydratase</fullName>
    </submittedName>
</protein>